<accession>A0A5K7YZ16</accession>
<dbReference type="InterPro" id="IPR029068">
    <property type="entry name" value="Glyas_Bleomycin-R_OHBP_Dase"/>
</dbReference>
<sequence length="66" mass="7208">MSGDGKGVTLSFQIDDLQTAHRAFLEDGLEPTAIRSQVMGADVFYLFDPEGNRTEFWSPVGGGKPF</sequence>
<dbReference type="AlphaFoldDB" id="A0A5K7YZ16"/>
<dbReference type="InterPro" id="IPR037523">
    <property type="entry name" value="VOC_core"/>
</dbReference>
<evidence type="ECO:0000313" key="2">
    <source>
        <dbReference type="EMBL" id="BBO73219.1"/>
    </source>
</evidence>
<reference evidence="2 3" key="1">
    <citation type="submission" date="2019-11" db="EMBL/GenBank/DDBJ databases">
        <title>Comparative genomics of hydrocarbon-degrading Desulfosarcina strains.</title>
        <authorList>
            <person name="Watanabe M."/>
            <person name="Kojima H."/>
            <person name="Fukui M."/>
        </authorList>
    </citation>
    <scope>NUCLEOTIDE SEQUENCE [LARGE SCALE GENOMIC DNA]</scope>
    <source>
        <strain evidence="2 3">PP31</strain>
    </source>
</reference>
<protein>
    <recommendedName>
        <fullName evidence="1">VOC domain-containing protein</fullName>
    </recommendedName>
</protein>
<dbReference type="SUPFAM" id="SSF54593">
    <property type="entry name" value="Glyoxalase/Bleomycin resistance protein/Dihydroxybiphenyl dioxygenase"/>
    <property type="match status" value="1"/>
</dbReference>
<dbReference type="PROSITE" id="PS51819">
    <property type="entry name" value="VOC"/>
    <property type="match status" value="1"/>
</dbReference>
<dbReference type="Gene3D" id="3.10.180.10">
    <property type="entry name" value="2,3-Dihydroxybiphenyl 1,2-Dioxygenase, domain 1"/>
    <property type="match status" value="1"/>
</dbReference>
<feature type="domain" description="VOC" evidence="1">
    <location>
        <begin position="1"/>
        <end position="59"/>
    </location>
</feature>
<keyword evidence="3" id="KW-1185">Reference proteome</keyword>
<dbReference type="EMBL" id="AP021875">
    <property type="protein sequence ID" value="BBO73219.1"/>
    <property type="molecule type" value="Genomic_DNA"/>
</dbReference>
<evidence type="ECO:0000313" key="3">
    <source>
        <dbReference type="Proteomes" id="UP000427769"/>
    </source>
</evidence>
<organism evidence="2 3">
    <name type="scientific">Desulfosarcina widdelii</name>
    <dbReference type="NCBI Taxonomy" id="947919"/>
    <lineage>
        <taxon>Bacteria</taxon>
        <taxon>Pseudomonadati</taxon>
        <taxon>Thermodesulfobacteriota</taxon>
        <taxon>Desulfobacteria</taxon>
        <taxon>Desulfobacterales</taxon>
        <taxon>Desulfosarcinaceae</taxon>
        <taxon>Desulfosarcina</taxon>
    </lineage>
</organism>
<dbReference type="Proteomes" id="UP000427769">
    <property type="component" value="Chromosome"/>
</dbReference>
<proteinExistence type="predicted"/>
<name>A0A5K7YZ16_9BACT</name>
<dbReference type="KEGG" id="dwd:DSCW_06360"/>
<gene>
    <name evidence="2" type="ORF">DSCW_06360</name>
</gene>
<evidence type="ECO:0000259" key="1">
    <source>
        <dbReference type="PROSITE" id="PS51819"/>
    </source>
</evidence>